<dbReference type="Proteomes" id="UP000270094">
    <property type="component" value="Unassembled WGS sequence"/>
</dbReference>
<protein>
    <recommendedName>
        <fullName evidence="2">tRNA-guanine(15) transglycosylase-like domain-containing protein</fullName>
    </recommendedName>
</protein>
<dbReference type="AlphaFoldDB" id="A0A3P7J433"/>
<proteinExistence type="predicted"/>
<evidence type="ECO:0000256" key="1">
    <source>
        <dbReference type="ARBA" id="ARBA00022833"/>
    </source>
</evidence>
<dbReference type="SUPFAM" id="SSF51713">
    <property type="entry name" value="tRNA-guanine transglycosylase"/>
    <property type="match status" value="1"/>
</dbReference>
<evidence type="ECO:0000259" key="2">
    <source>
        <dbReference type="Pfam" id="PF01702"/>
    </source>
</evidence>
<dbReference type="PANTHER" id="PTHR43530:SF1">
    <property type="entry name" value="QUEUINE TRNA-RIBOSYLTRANSFERASE CATALYTIC SUBUNIT 1"/>
    <property type="match status" value="1"/>
</dbReference>
<dbReference type="OrthoDB" id="10249838at2759"/>
<evidence type="ECO:0000313" key="3">
    <source>
        <dbReference type="EMBL" id="VDM71137.1"/>
    </source>
</evidence>
<dbReference type="GO" id="GO:0006400">
    <property type="term" value="P:tRNA modification"/>
    <property type="evidence" value="ECO:0007669"/>
    <property type="project" value="InterPro"/>
</dbReference>
<dbReference type="GO" id="GO:0008479">
    <property type="term" value="F:tRNA-guanosine(34) queuine transglycosylase activity"/>
    <property type="evidence" value="ECO:0007669"/>
    <property type="project" value="TreeGrafter"/>
</dbReference>
<dbReference type="InterPro" id="IPR036511">
    <property type="entry name" value="TGT-like_sf"/>
</dbReference>
<organism evidence="3 4">
    <name type="scientific">Strongylus vulgaris</name>
    <name type="common">Blood worm</name>
    <dbReference type="NCBI Taxonomy" id="40348"/>
    <lineage>
        <taxon>Eukaryota</taxon>
        <taxon>Metazoa</taxon>
        <taxon>Ecdysozoa</taxon>
        <taxon>Nematoda</taxon>
        <taxon>Chromadorea</taxon>
        <taxon>Rhabditida</taxon>
        <taxon>Rhabditina</taxon>
        <taxon>Rhabditomorpha</taxon>
        <taxon>Strongyloidea</taxon>
        <taxon>Strongylidae</taxon>
        <taxon>Strongylus</taxon>
    </lineage>
</organism>
<dbReference type="Pfam" id="PF01702">
    <property type="entry name" value="TGT"/>
    <property type="match status" value="1"/>
</dbReference>
<name>A0A3P7J433_STRVU</name>
<gene>
    <name evidence="3" type="ORF">SVUK_LOCUS6135</name>
</gene>
<dbReference type="GO" id="GO:0005829">
    <property type="term" value="C:cytosol"/>
    <property type="evidence" value="ECO:0007669"/>
    <property type="project" value="TreeGrafter"/>
</dbReference>
<evidence type="ECO:0000313" key="4">
    <source>
        <dbReference type="Proteomes" id="UP000270094"/>
    </source>
</evidence>
<keyword evidence="1" id="KW-0862">Zinc</keyword>
<keyword evidence="4" id="KW-1185">Reference proteome</keyword>
<sequence>MVRHGGLLHLNQKQFAEDFGPIEKDCDCHTCRTYTRAYIHMVMNKVICFSFCPPHFQFPLEYNSYLLSYPENFTRF</sequence>
<feature type="domain" description="tRNA-guanine(15) transglycosylase-like" evidence="2">
    <location>
        <begin position="5"/>
        <end position="44"/>
    </location>
</feature>
<dbReference type="InterPro" id="IPR002616">
    <property type="entry name" value="tRNA_ribo_trans-like"/>
</dbReference>
<dbReference type="PANTHER" id="PTHR43530">
    <property type="entry name" value="QUEUINE TRNA-RIBOSYLTRANSFERASE CATALYTIC SUBUNIT 1"/>
    <property type="match status" value="1"/>
</dbReference>
<dbReference type="EMBL" id="UYYB01018966">
    <property type="protein sequence ID" value="VDM71137.1"/>
    <property type="molecule type" value="Genomic_DNA"/>
</dbReference>
<dbReference type="Gene3D" id="3.20.20.105">
    <property type="entry name" value="Queuine tRNA-ribosyltransferase-like"/>
    <property type="match status" value="1"/>
</dbReference>
<reference evidence="3 4" key="1">
    <citation type="submission" date="2018-11" db="EMBL/GenBank/DDBJ databases">
        <authorList>
            <consortium name="Pathogen Informatics"/>
        </authorList>
    </citation>
    <scope>NUCLEOTIDE SEQUENCE [LARGE SCALE GENOMIC DNA]</scope>
</reference>
<accession>A0A3P7J433</accession>